<protein>
    <submittedName>
        <fullName evidence="2">Uncharacterized protein</fullName>
    </submittedName>
</protein>
<organism evidence="2 3">
    <name type="scientific">Monoraphidium neglectum</name>
    <dbReference type="NCBI Taxonomy" id="145388"/>
    <lineage>
        <taxon>Eukaryota</taxon>
        <taxon>Viridiplantae</taxon>
        <taxon>Chlorophyta</taxon>
        <taxon>core chlorophytes</taxon>
        <taxon>Chlorophyceae</taxon>
        <taxon>CS clade</taxon>
        <taxon>Sphaeropleales</taxon>
        <taxon>Selenastraceae</taxon>
        <taxon>Monoraphidium</taxon>
    </lineage>
</organism>
<keyword evidence="3" id="KW-1185">Reference proteome</keyword>
<dbReference type="OrthoDB" id="10677951at2759"/>
<sequence length="134" mass="13143">MPGLLPGMTPEERAAAPAALLGVSRDYWADVHTDQPSDFGLPETICFSPGAARGTSSGGSGVGSGGGSGGSGSSGDTGWCFAVPPARLVVDLQAATAGGWCLVLVPGNVAHGTPKPIISNHGGYGIVVVNKVGT</sequence>
<evidence type="ECO:0000313" key="3">
    <source>
        <dbReference type="Proteomes" id="UP000054498"/>
    </source>
</evidence>
<dbReference type="GeneID" id="25731929"/>
<reference evidence="2 3" key="1">
    <citation type="journal article" date="2013" name="BMC Genomics">
        <title>Reconstruction of the lipid metabolism for the microalga Monoraphidium neglectum from its genome sequence reveals characteristics suitable for biofuel production.</title>
        <authorList>
            <person name="Bogen C."/>
            <person name="Al-Dilaimi A."/>
            <person name="Albersmeier A."/>
            <person name="Wichmann J."/>
            <person name="Grundmann M."/>
            <person name="Rupp O."/>
            <person name="Lauersen K.J."/>
            <person name="Blifernez-Klassen O."/>
            <person name="Kalinowski J."/>
            <person name="Goesmann A."/>
            <person name="Mussgnug J.H."/>
            <person name="Kruse O."/>
        </authorList>
    </citation>
    <scope>NUCLEOTIDE SEQUENCE [LARGE SCALE GENOMIC DNA]</scope>
    <source>
        <strain evidence="2 3">SAG 48.87</strain>
    </source>
</reference>
<dbReference type="KEGG" id="mng:MNEG_14373"/>
<dbReference type="EMBL" id="KK104656">
    <property type="protein sequence ID" value="KIY93590.1"/>
    <property type="molecule type" value="Genomic_DNA"/>
</dbReference>
<proteinExistence type="predicted"/>
<evidence type="ECO:0000313" key="2">
    <source>
        <dbReference type="EMBL" id="KIY93590.1"/>
    </source>
</evidence>
<accession>A0A0D2MEK8</accession>
<dbReference type="RefSeq" id="XP_013892610.1">
    <property type="nucleotide sequence ID" value="XM_014037156.1"/>
</dbReference>
<gene>
    <name evidence="2" type="ORF">MNEG_14373</name>
</gene>
<name>A0A0D2MEK8_9CHLO</name>
<feature type="compositionally biased region" description="Gly residues" evidence="1">
    <location>
        <begin position="56"/>
        <end position="75"/>
    </location>
</feature>
<evidence type="ECO:0000256" key="1">
    <source>
        <dbReference type="SAM" id="MobiDB-lite"/>
    </source>
</evidence>
<feature type="region of interest" description="Disordered" evidence="1">
    <location>
        <begin position="51"/>
        <end position="76"/>
    </location>
</feature>
<dbReference type="AlphaFoldDB" id="A0A0D2MEK8"/>
<dbReference type="Proteomes" id="UP000054498">
    <property type="component" value="Unassembled WGS sequence"/>
</dbReference>